<keyword evidence="1" id="KW-0812">Transmembrane</keyword>
<feature type="transmembrane region" description="Helical" evidence="1">
    <location>
        <begin position="12"/>
        <end position="39"/>
    </location>
</feature>
<sequence length="176" mass="18710">MTASPRDPLLTAARILIVIAMVLAIIVGTLMVVLLPVMIVGQEAILKELAAETGKTLDWQTTAAIQAILILVAIMASIAYHWLRDLRRVIDSVGMGDPFAPENADRLAHMGWLTVAIGALSIPVGGIGQWLAATVKDATSDFGLSLGGVLLALVLFILARVFREGARMRSDLEGTV</sequence>
<gene>
    <name evidence="2" type="ORF">GCM10011617_28460</name>
</gene>
<dbReference type="Proteomes" id="UP000634139">
    <property type="component" value="Unassembled WGS sequence"/>
</dbReference>
<proteinExistence type="predicted"/>
<dbReference type="InterPro" id="IPR021354">
    <property type="entry name" value="DUF2975"/>
</dbReference>
<feature type="transmembrane region" description="Helical" evidence="1">
    <location>
        <begin position="59"/>
        <end position="83"/>
    </location>
</feature>
<accession>A0A918RQ26</accession>
<keyword evidence="1" id="KW-1133">Transmembrane helix</keyword>
<reference evidence="2" key="1">
    <citation type="journal article" date="2014" name="Int. J. Syst. Evol. Microbiol.">
        <title>Complete genome sequence of Corynebacterium casei LMG S-19264T (=DSM 44701T), isolated from a smear-ripened cheese.</title>
        <authorList>
            <consortium name="US DOE Joint Genome Institute (JGI-PGF)"/>
            <person name="Walter F."/>
            <person name="Albersmeier A."/>
            <person name="Kalinowski J."/>
            <person name="Ruckert C."/>
        </authorList>
    </citation>
    <scope>NUCLEOTIDE SEQUENCE</scope>
    <source>
        <strain evidence="2">KCTC 32422</strain>
    </source>
</reference>
<keyword evidence="3" id="KW-1185">Reference proteome</keyword>
<reference evidence="2" key="2">
    <citation type="submission" date="2020-09" db="EMBL/GenBank/DDBJ databases">
        <authorList>
            <person name="Sun Q."/>
            <person name="Kim S."/>
        </authorList>
    </citation>
    <scope>NUCLEOTIDE SEQUENCE</scope>
    <source>
        <strain evidence="2">KCTC 32422</strain>
    </source>
</reference>
<feature type="transmembrane region" description="Helical" evidence="1">
    <location>
        <begin position="144"/>
        <end position="162"/>
    </location>
</feature>
<evidence type="ECO:0000256" key="1">
    <source>
        <dbReference type="SAM" id="Phobius"/>
    </source>
</evidence>
<dbReference type="RefSeq" id="WP_189542713.1">
    <property type="nucleotide sequence ID" value="NZ_BMZD01000009.1"/>
</dbReference>
<dbReference type="EMBL" id="BMZD01000009">
    <property type="protein sequence ID" value="GHA05803.1"/>
    <property type="molecule type" value="Genomic_DNA"/>
</dbReference>
<dbReference type="AlphaFoldDB" id="A0A918RQ26"/>
<evidence type="ECO:0000313" key="2">
    <source>
        <dbReference type="EMBL" id="GHA05803.1"/>
    </source>
</evidence>
<organism evidence="2 3">
    <name type="scientific">Novosphingobium arvoryzae</name>
    <dbReference type="NCBI Taxonomy" id="1256514"/>
    <lineage>
        <taxon>Bacteria</taxon>
        <taxon>Pseudomonadati</taxon>
        <taxon>Pseudomonadota</taxon>
        <taxon>Alphaproteobacteria</taxon>
        <taxon>Sphingomonadales</taxon>
        <taxon>Sphingomonadaceae</taxon>
        <taxon>Novosphingobium</taxon>
    </lineage>
</organism>
<comment type="caution">
    <text evidence="2">The sequence shown here is derived from an EMBL/GenBank/DDBJ whole genome shotgun (WGS) entry which is preliminary data.</text>
</comment>
<keyword evidence="1" id="KW-0472">Membrane</keyword>
<name>A0A918RQ26_9SPHN</name>
<dbReference type="Pfam" id="PF11188">
    <property type="entry name" value="DUF2975"/>
    <property type="match status" value="1"/>
</dbReference>
<protein>
    <recommendedName>
        <fullName evidence="4">DUF2975 domain-containing protein</fullName>
    </recommendedName>
</protein>
<evidence type="ECO:0000313" key="3">
    <source>
        <dbReference type="Proteomes" id="UP000634139"/>
    </source>
</evidence>
<feature type="transmembrane region" description="Helical" evidence="1">
    <location>
        <begin position="112"/>
        <end position="132"/>
    </location>
</feature>
<evidence type="ECO:0008006" key="4">
    <source>
        <dbReference type="Google" id="ProtNLM"/>
    </source>
</evidence>